<accession>A0A0R2ASY3</accession>
<organism evidence="2 3">
    <name type="scientific">Ligilactobacillus murinus DSM 20452 = NBRC 14221</name>
    <dbReference type="NCBI Taxonomy" id="1423772"/>
    <lineage>
        <taxon>Bacteria</taxon>
        <taxon>Bacillati</taxon>
        <taxon>Bacillota</taxon>
        <taxon>Bacilli</taxon>
        <taxon>Lactobacillales</taxon>
        <taxon>Lactobacillaceae</taxon>
        <taxon>Ligilactobacillus</taxon>
    </lineage>
</organism>
<dbReference type="EMBL" id="AYYN01000176">
    <property type="protein sequence ID" value="KRM70237.1"/>
    <property type="molecule type" value="Genomic_DNA"/>
</dbReference>
<evidence type="ECO:0000313" key="2">
    <source>
        <dbReference type="EMBL" id="KRM70237.1"/>
    </source>
</evidence>
<proteinExistence type="predicted"/>
<protein>
    <submittedName>
        <fullName evidence="2">Uncharacterized protein</fullName>
    </submittedName>
</protein>
<dbReference type="AlphaFoldDB" id="A0A0R2ASY3"/>
<dbReference type="Proteomes" id="UP000051612">
    <property type="component" value="Unassembled WGS sequence"/>
</dbReference>
<gene>
    <name evidence="2" type="ORF">FC48_GL001762</name>
</gene>
<comment type="caution">
    <text evidence="2">The sequence shown here is derived from an EMBL/GenBank/DDBJ whole genome shotgun (WGS) entry which is preliminary data.</text>
</comment>
<reference evidence="2 3" key="1">
    <citation type="journal article" date="2015" name="Genome Announc.">
        <title>Expanding the biotechnology potential of lactobacilli through comparative genomics of 213 strains and associated genera.</title>
        <authorList>
            <person name="Sun Z."/>
            <person name="Harris H.M."/>
            <person name="McCann A."/>
            <person name="Guo C."/>
            <person name="Argimon S."/>
            <person name="Zhang W."/>
            <person name="Yang X."/>
            <person name="Jeffery I.B."/>
            <person name="Cooney J.C."/>
            <person name="Kagawa T.F."/>
            <person name="Liu W."/>
            <person name="Song Y."/>
            <person name="Salvetti E."/>
            <person name="Wrobel A."/>
            <person name="Rasinkangas P."/>
            <person name="Parkhill J."/>
            <person name="Rea M.C."/>
            <person name="O'Sullivan O."/>
            <person name="Ritari J."/>
            <person name="Douillard F.P."/>
            <person name="Paul Ross R."/>
            <person name="Yang R."/>
            <person name="Briner A.E."/>
            <person name="Felis G.E."/>
            <person name="de Vos W.M."/>
            <person name="Barrangou R."/>
            <person name="Klaenhammer T.R."/>
            <person name="Caufield P.W."/>
            <person name="Cui Y."/>
            <person name="Zhang H."/>
            <person name="O'Toole P.W."/>
        </authorList>
    </citation>
    <scope>NUCLEOTIDE SEQUENCE [LARGE SCALE GENOMIC DNA]</scope>
    <source>
        <strain evidence="2 3">DSM 20452</strain>
    </source>
</reference>
<keyword evidence="1" id="KW-0175">Coiled coil</keyword>
<evidence type="ECO:0000313" key="3">
    <source>
        <dbReference type="Proteomes" id="UP000051612"/>
    </source>
</evidence>
<evidence type="ECO:0000256" key="1">
    <source>
        <dbReference type="SAM" id="Coils"/>
    </source>
</evidence>
<feature type="coiled-coil region" evidence="1">
    <location>
        <begin position="75"/>
        <end position="102"/>
    </location>
</feature>
<sequence>MRRYLSMKKDVKINIHIYGISKHEIEKLHNMARKKGYTSLNAYLQFLLRREIENDLMGPEKYDYKNYFESMKNTLLSLSEGYVKAAKRKEQLEENVKRIFELTDSWLFLVDPELEKFGERKELALDKESGIVSERTVEKIIEQEKRKNVDTEDSGNDLLKEISEEKVKGTNEPVANNNSAEMKIRGLTKDDVSGLKLIAKQSKAANLNQFMLDQVYLILRNGGLSIYDNRLADDILEVKDMLFKIADAQTKQELHDMQIIAKLDASIEAVITWIEFMSLAETKQF</sequence>
<name>A0A0R2ASY3_9LACO</name>
<dbReference type="PATRIC" id="fig|1423772.3.peg.1877"/>